<comment type="cofactor">
    <cofactor evidence="8">
        <name>tungstopterin</name>
        <dbReference type="ChEBI" id="CHEBI:30402"/>
    </cofactor>
</comment>
<dbReference type="PANTHER" id="PTHR30038">
    <property type="entry name" value="ALDEHYDE FERREDOXIN OXIDOREDUCTASE"/>
    <property type="match status" value="1"/>
</dbReference>
<dbReference type="GO" id="GO:0051539">
    <property type="term" value="F:4 iron, 4 sulfur cluster binding"/>
    <property type="evidence" value="ECO:0007669"/>
    <property type="project" value="UniProtKB-KW"/>
</dbReference>
<evidence type="ECO:0000256" key="8">
    <source>
        <dbReference type="ARBA" id="ARBA00049934"/>
    </source>
</evidence>
<evidence type="ECO:0000313" key="11">
    <source>
        <dbReference type="Proteomes" id="UP000198828"/>
    </source>
</evidence>
<gene>
    <name evidence="10" type="ORF">SAMN05660923_00434</name>
</gene>
<dbReference type="SUPFAM" id="SSF48310">
    <property type="entry name" value="Aldehyde ferredoxin oxidoreductase, C-terminal domains"/>
    <property type="match status" value="1"/>
</dbReference>
<keyword evidence="11" id="KW-1185">Reference proteome</keyword>
<dbReference type="GO" id="GO:0009055">
    <property type="term" value="F:electron transfer activity"/>
    <property type="evidence" value="ECO:0007669"/>
    <property type="project" value="InterPro"/>
</dbReference>
<dbReference type="Pfam" id="PF02730">
    <property type="entry name" value="AFOR_N"/>
    <property type="match status" value="1"/>
</dbReference>
<evidence type="ECO:0000256" key="2">
    <source>
        <dbReference type="ARBA" id="ARBA00011032"/>
    </source>
</evidence>
<proteinExistence type="inferred from homology"/>
<evidence type="ECO:0000259" key="9">
    <source>
        <dbReference type="SMART" id="SM00790"/>
    </source>
</evidence>
<dbReference type="Proteomes" id="UP000198828">
    <property type="component" value="Unassembled WGS sequence"/>
</dbReference>
<keyword evidence="5" id="KW-0560">Oxidoreductase</keyword>
<evidence type="ECO:0000256" key="3">
    <source>
        <dbReference type="ARBA" id="ARBA00022485"/>
    </source>
</evidence>
<evidence type="ECO:0000256" key="4">
    <source>
        <dbReference type="ARBA" id="ARBA00022723"/>
    </source>
</evidence>
<sequence length="633" mass="69656">GDKMRFPDGKLLDIDLTNGEIKKKVIPGEVYRLYPGGSALGLYILLNDMDPKVDPLSPDNILVLSVSPLVGFPISGANRMTATTKSPLTNTIGDSQAGGFFPAYLKGNGWDGIIIRGKAQKPVYVYIDGEDVSIKDGSNVWGKVTGEAEETIRQELGIDNIDIAQIGPAGENLVKYACIINMCNRANGRNGTGAVMGSKNLKAIAVKKITRREPVDKEGFKDLAKSVIEKLENNPGVQGMGEHGTDIDLEGFSEEGFLPTKNWTTGWFPEGANNITGITMTNTILKKRDTCYACAVRCKRVVEVPGKVDPLYGGPEYETCAALGSYCGITNLETVALGNQLCNMYGLDTISTGATIAFAMECYEKGLINKSHTDGLELTFGNDEAIPILIEKIARREGIGDLLAEGSYRAAKKIGGQAHKYSISVKGQELPAHMPEMKPTLGVIYAVNPFGADHQSHEHDPVLALPEDSKERINLSHLGVWKGYENIRELDDEKVRFAFNTQCFYSLMDILCLCQFVWGPSWELYGPKDVVELAKVAIGWDTSIHELMLIGERRINMMRYFNFKAGFDKEDDYLPERIFEPFKDGPSKGVALDKEKFEKALTTYYKIAGWDLETGNPTEGTLKKLSLGWLLEK</sequence>
<comment type="cofactor">
    <cofactor evidence="1">
        <name>[4Fe-4S] cluster</name>
        <dbReference type="ChEBI" id="CHEBI:49883"/>
    </cofactor>
</comment>
<reference evidence="10 11" key="1">
    <citation type="submission" date="2016-10" db="EMBL/GenBank/DDBJ databases">
        <authorList>
            <person name="de Groot N.N."/>
        </authorList>
    </citation>
    <scope>NUCLEOTIDE SEQUENCE [LARGE SCALE GENOMIC DNA]</scope>
    <source>
        <strain evidence="10 11">DSM 23310</strain>
    </source>
</reference>
<evidence type="ECO:0000256" key="7">
    <source>
        <dbReference type="ARBA" id="ARBA00023014"/>
    </source>
</evidence>
<dbReference type="InterPro" id="IPR051919">
    <property type="entry name" value="W-dependent_AOR"/>
</dbReference>
<dbReference type="InterPro" id="IPR036503">
    <property type="entry name" value="Ald_Fedxn_OxRdtase_N_sf"/>
</dbReference>
<accession>A0A1H2RPV6</accession>
<dbReference type="Pfam" id="PF01314">
    <property type="entry name" value="AFOR_C"/>
    <property type="match status" value="1"/>
</dbReference>
<comment type="similarity">
    <text evidence="2">Belongs to the AOR/FOR family.</text>
</comment>
<dbReference type="InterPro" id="IPR036021">
    <property type="entry name" value="Tungsten_al_ferr_oxy-like_C"/>
</dbReference>
<dbReference type="InterPro" id="IPR013984">
    <property type="entry name" value="Ald_Fedxn_OxRdtase_dom2"/>
</dbReference>
<keyword evidence="4" id="KW-0479">Metal-binding</keyword>
<dbReference type="InterPro" id="IPR013983">
    <property type="entry name" value="Ald_Fedxn_OxRdtase_N"/>
</dbReference>
<dbReference type="GO" id="GO:0016625">
    <property type="term" value="F:oxidoreductase activity, acting on the aldehyde or oxo group of donors, iron-sulfur protein as acceptor"/>
    <property type="evidence" value="ECO:0007669"/>
    <property type="project" value="InterPro"/>
</dbReference>
<keyword evidence="6" id="KW-0408">Iron</keyword>
<dbReference type="AlphaFoldDB" id="A0A1H2RPV6"/>
<dbReference type="GO" id="GO:0046872">
    <property type="term" value="F:metal ion binding"/>
    <property type="evidence" value="ECO:0007669"/>
    <property type="project" value="UniProtKB-KW"/>
</dbReference>
<dbReference type="Gene3D" id="1.10.569.10">
    <property type="entry name" value="Aldehyde Ferredoxin Oxidoreductase Protein, subunit A, domain 2"/>
    <property type="match status" value="1"/>
</dbReference>
<keyword evidence="3" id="KW-0004">4Fe-4S</keyword>
<evidence type="ECO:0000256" key="5">
    <source>
        <dbReference type="ARBA" id="ARBA00023002"/>
    </source>
</evidence>
<evidence type="ECO:0000256" key="6">
    <source>
        <dbReference type="ARBA" id="ARBA00023004"/>
    </source>
</evidence>
<dbReference type="InterPro" id="IPR001203">
    <property type="entry name" value="OxRdtase_Ald_Fedxn_C"/>
</dbReference>
<evidence type="ECO:0000313" key="10">
    <source>
        <dbReference type="EMBL" id="SDW21553.1"/>
    </source>
</evidence>
<protein>
    <submittedName>
        <fullName evidence="10">Aldehyde:ferredoxin oxidoreductase</fullName>
    </submittedName>
</protein>
<dbReference type="EMBL" id="FNNG01000001">
    <property type="protein sequence ID" value="SDW21553.1"/>
    <property type="molecule type" value="Genomic_DNA"/>
</dbReference>
<name>A0A1H2RPV6_9FIRM</name>
<evidence type="ECO:0000256" key="1">
    <source>
        <dbReference type="ARBA" id="ARBA00001966"/>
    </source>
</evidence>
<feature type="domain" description="Aldehyde ferredoxin oxidoreductase N-terminal" evidence="9">
    <location>
        <begin position="8"/>
        <end position="208"/>
    </location>
</feature>
<dbReference type="RefSeq" id="WP_234949805.1">
    <property type="nucleotide sequence ID" value="NZ_FNNG01000001.1"/>
</dbReference>
<dbReference type="SUPFAM" id="SSF56228">
    <property type="entry name" value="Aldehyde ferredoxin oxidoreductase, N-terminal domain"/>
    <property type="match status" value="1"/>
</dbReference>
<organism evidence="10 11">
    <name type="scientific">Tepidimicrobium xylanilyticum</name>
    <dbReference type="NCBI Taxonomy" id="1123352"/>
    <lineage>
        <taxon>Bacteria</taxon>
        <taxon>Bacillati</taxon>
        <taxon>Bacillota</taxon>
        <taxon>Tissierellia</taxon>
        <taxon>Tissierellales</taxon>
        <taxon>Tepidimicrobiaceae</taxon>
        <taxon>Tepidimicrobium</taxon>
    </lineage>
</organism>
<dbReference type="InterPro" id="IPR013985">
    <property type="entry name" value="Ald_Fedxn_OxRdtase_dom3"/>
</dbReference>
<feature type="non-terminal residue" evidence="10">
    <location>
        <position position="1"/>
    </location>
</feature>
<keyword evidence="7" id="KW-0411">Iron-sulfur</keyword>
<dbReference type="PANTHER" id="PTHR30038:SF0">
    <property type="entry name" value="TUNGSTEN-CONTAINING ALDEHYDE FERREDOXIN OXIDOREDUCTASE"/>
    <property type="match status" value="1"/>
</dbReference>
<dbReference type="SMART" id="SM00790">
    <property type="entry name" value="AFOR_N"/>
    <property type="match status" value="1"/>
</dbReference>
<dbReference type="Gene3D" id="3.60.9.10">
    <property type="entry name" value="Aldehyde ferredoxin oxidoreductase, N-terminal domain"/>
    <property type="match status" value="1"/>
</dbReference>
<dbReference type="Gene3D" id="1.10.599.10">
    <property type="entry name" value="Aldehyde Ferredoxin Oxidoreductase Protein, subunit A, domain 3"/>
    <property type="match status" value="1"/>
</dbReference>